<name>A0A655BVB9_SALET</name>
<gene>
    <name evidence="2" type="ORF">ERS008198_01127</name>
</gene>
<organism evidence="2 3">
    <name type="scientific">Salmonella enterica subsp. enterica serovar Bovismorbificans</name>
    <dbReference type="NCBI Taxonomy" id="58097"/>
    <lineage>
        <taxon>Bacteria</taxon>
        <taxon>Pseudomonadati</taxon>
        <taxon>Pseudomonadota</taxon>
        <taxon>Gammaproteobacteria</taxon>
        <taxon>Enterobacterales</taxon>
        <taxon>Enterobacteriaceae</taxon>
        <taxon>Salmonella</taxon>
    </lineage>
</organism>
<accession>A0A655BVB9</accession>
<evidence type="ECO:0000313" key="2">
    <source>
        <dbReference type="EMBL" id="CNT81507.1"/>
    </source>
</evidence>
<evidence type="ECO:0000256" key="1">
    <source>
        <dbReference type="SAM" id="MobiDB-lite"/>
    </source>
</evidence>
<dbReference type="EMBL" id="CQPA01000005">
    <property type="protein sequence ID" value="CNT81507.1"/>
    <property type="molecule type" value="Genomic_DNA"/>
</dbReference>
<reference evidence="2 3" key="1">
    <citation type="submission" date="2015-03" db="EMBL/GenBank/DDBJ databases">
        <authorList>
            <consortium name="Pathogen Informatics"/>
        </authorList>
    </citation>
    <scope>NUCLEOTIDE SEQUENCE [LARGE SCALE GENOMIC DNA]</scope>
    <source>
        <strain evidence="2 3">A1104</strain>
    </source>
</reference>
<feature type="region of interest" description="Disordered" evidence="1">
    <location>
        <begin position="99"/>
        <end position="123"/>
    </location>
</feature>
<dbReference type="Proteomes" id="UP000041314">
    <property type="component" value="Unassembled WGS sequence"/>
</dbReference>
<proteinExistence type="predicted"/>
<sequence>MGTTQIVRRMPRVARAAIIQNNAFNPRLWVTIGPNTIAIAKVIPKLTPINAIALVRFCSRVRSDRSAMTAAAIAPDPCSARPRIMPQIEWESAAMTLPATNTASPPTISGLRPMRSDSSPKGI</sequence>
<evidence type="ECO:0000313" key="3">
    <source>
        <dbReference type="Proteomes" id="UP000041314"/>
    </source>
</evidence>
<dbReference type="AlphaFoldDB" id="A0A655BVB9"/>
<protein>
    <submittedName>
        <fullName evidence="2">Uncharacterized protein</fullName>
    </submittedName>
</protein>